<evidence type="ECO:0000256" key="7">
    <source>
        <dbReference type="ARBA" id="ARBA00023136"/>
    </source>
</evidence>
<keyword evidence="5 8" id="KW-0812">Transmembrane</keyword>
<dbReference type="PANTHER" id="PTHR30012">
    <property type="entry name" value="GENERAL SECRETION PATHWAY PROTEIN"/>
    <property type="match status" value="1"/>
</dbReference>
<feature type="transmembrane region" description="Helical" evidence="8">
    <location>
        <begin position="378"/>
        <end position="401"/>
    </location>
</feature>
<comment type="subcellular location">
    <subcellularLocation>
        <location evidence="1">Cell inner membrane</location>
        <topology evidence="1">Multi-pass membrane protein</topology>
    </subcellularLocation>
</comment>
<evidence type="ECO:0000313" key="10">
    <source>
        <dbReference type="EMBL" id="MBE9398773.1"/>
    </source>
</evidence>
<proteinExistence type="inferred from homology"/>
<dbReference type="Pfam" id="PF00482">
    <property type="entry name" value="T2SSF"/>
    <property type="match status" value="2"/>
</dbReference>
<evidence type="ECO:0000256" key="5">
    <source>
        <dbReference type="ARBA" id="ARBA00022692"/>
    </source>
</evidence>
<dbReference type="InterPro" id="IPR003004">
    <property type="entry name" value="GspF/PilC"/>
</dbReference>
<dbReference type="Proteomes" id="UP000640333">
    <property type="component" value="Unassembled WGS sequence"/>
</dbReference>
<evidence type="ECO:0000256" key="3">
    <source>
        <dbReference type="ARBA" id="ARBA00022475"/>
    </source>
</evidence>
<dbReference type="FunFam" id="1.20.81.30:FF:000001">
    <property type="entry name" value="Type II secretion system protein F"/>
    <property type="match status" value="2"/>
</dbReference>
<protein>
    <submittedName>
        <fullName evidence="10">Type II secretion system F family protein</fullName>
    </submittedName>
</protein>
<feature type="transmembrane region" description="Helical" evidence="8">
    <location>
        <begin position="168"/>
        <end position="194"/>
    </location>
</feature>
<dbReference type="RefSeq" id="WP_193954469.1">
    <property type="nucleotide sequence ID" value="NZ_JADEYS010000018.1"/>
</dbReference>
<feature type="domain" description="Type II secretion system protein GspF" evidence="9">
    <location>
        <begin position="275"/>
        <end position="396"/>
    </location>
</feature>
<evidence type="ECO:0000256" key="2">
    <source>
        <dbReference type="ARBA" id="ARBA00005745"/>
    </source>
</evidence>
<dbReference type="PRINTS" id="PR00812">
    <property type="entry name" value="BCTERIALGSPF"/>
</dbReference>
<keyword evidence="4" id="KW-0997">Cell inner membrane</keyword>
<feature type="domain" description="Type II secretion system protein GspF" evidence="9">
    <location>
        <begin position="72"/>
        <end position="195"/>
    </location>
</feature>
<dbReference type="GO" id="GO:0005886">
    <property type="term" value="C:plasma membrane"/>
    <property type="evidence" value="ECO:0007669"/>
    <property type="project" value="UniProtKB-SubCell"/>
</dbReference>
<dbReference type="InterPro" id="IPR042094">
    <property type="entry name" value="T2SS_GspF_sf"/>
</dbReference>
<keyword evidence="7 8" id="KW-0472">Membrane</keyword>
<keyword evidence="6 8" id="KW-1133">Transmembrane helix</keyword>
<keyword evidence="11" id="KW-1185">Reference proteome</keyword>
<dbReference type="EMBL" id="JADEYS010000018">
    <property type="protein sequence ID" value="MBE9398773.1"/>
    <property type="molecule type" value="Genomic_DNA"/>
</dbReference>
<comment type="similarity">
    <text evidence="2">Belongs to the GSP F family.</text>
</comment>
<reference evidence="10" key="1">
    <citation type="submission" date="2020-10" db="EMBL/GenBank/DDBJ databases">
        <title>Bacterium isolated from coastal waters sediment.</title>
        <authorList>
            <person name="Chen R.-J."/>
            <person name="Lu D.-C."/>
            <person name="Zhu K.-L."/>
            <person name="Du Z.-J."/>
        </authorList>
    </citation>
    <scope>NUCLEOTIDE SEQUENCE</scope>
    <source>
        <strain evidence="10">N1Y112</strain>
    </source>
</reference>
<evidence type="ECO:0000256" key="6">
    <source>
        <dbReference type="ARBA" id="ARBA00022989"/>
    </source>
</evidence>
<accession>A0A8J7FM40</accession>
<dbReference type="AlphaFoldDB" id="A0A8J7FM40"/>
<evidence type="ECO:0000259" key="9">
    <source>
        <dbReference type="Pfam" id="PF00482"/>
    </source>
</evidence>
<dbReference type="Gene3D" id="1.20.81.30">
    <property type="entry name" value="Type II secretion system (T2SS), domain F"/>
    <property type="match status" value="2"/>
</dbReference>
<keyword evidence="3" id="KW-1003">Cell membrane</keyword>
<feature type="transmembrane region" description="Helical" evidence="8">
    <location>
        <begin position="214"/>
        <end position="240"/>
    </location>
</feature>
<evidence type="ECO:0000256" key="1">
    <source>
        <dbReference type="ARBA" id="ARBA00004429"/>
    </source>
</evidence>
<dbReference type="GO" id="GO:0015628">
    <property type="term" value="P:protein secretion by the type II secretion system"/>
    <property type="evidence" value="ECO:0007669"/>
    <property type="project" value="TreeGrafter"/>
</dbReference>
<organism evidence="10 11">
    <name type="scientific">Pontibacterium sinense</name>
    <dbReference type="NCBI Taxonomy" id="2781979"/>
    <lineage>
        <taxon>Bacteria</taxon>
        <taxon>Pseudomonadati</taxon>
        <taxon>Pseudomonadota</taxon>
        <taxon>Gammaproteobacteria</taxon>
        <taxon>Oceanospirillales</taxon>
        <taxon>Oceanospirillaceae</taxon>
        <taxon>Pontibacterium</taxon>
    </lineage>
</organism>
<name>A0A8J7FM40_9GAMM</name>
<sequence length="406" mass="44115">MPLFQYQAVTADGESRSGSLEGADEQTVVHQLQAKGLIPVAVEPGEKGFSITQLLNTRVGSGGLSDTRLLVFTQQLSALMQAGIALDRALDIMLEVSDDQQLLDLVQPIQDGVRRGLPLSRVLADVPESFSHFYVSMVQAAEVSGDLGNGLEQLASYLERSKHLRDQVLSALIYPIILVIVAAISLLIILTYVVPQFQTLFSDMGQALPLPTAIVIAVAEGIRAYFHWGVFVLIVALLYWRHLLTKPEFRLWWHRKRLGLWLIGGVNQRIETARFSRSLGTLVQGGVPLLSALGIARETIGNTCMAQAVDKATKSLKEGKHLAGPLQATGLFPSLALQMIQVGEETGQLESMLLKVADVYDREVSTAIQRTLSILTPVLIVGLGILIAGIIMSILVAIMSINDIPI</sequence>
<dbReference type="InterPro" id="IPR018076">
    <property type="entry name" value="T2SS_GspF_dom"/>
</dbReference>
<dbReference type="PANTHER" id="PTHR30012:SF0">
    <property type="entry name" value="TYPE II SECRETION SYSTEM PROTEIN F-RELATED"/>
    <property type="match status" value="1"/>
</dbReference>
<gene>
    <name evidence="10" type="ORF">IOQ59_16050</name>
</gene>
<evidence type="ECO:0000313" key="11">
    <source>
        <dbReference type="Proteomes" id="UP000640333"/>
    </source>
</evidence>
<evidence type="ECO:0000256" key="4">
    <source>
        <dbReference type="ARBA" id="ARBA00022519"/>
    </source>
</evidence>
<evidence type="ECO:0000256" key="8">
    <source>
        <dbReference type="SAM" id="Phobius"/>
    </source>
</evidence>
<comment type="caution">
    <text evidence="10">The sequence shown here is derived from an EMBL/GenBank/DDBJ whole genome shotgun (WGS) entry which is preliminary data.</text>
</comment>